<gene>
    <name evidence="2" type="ORF">RN606_01490</name>
</gene>
<name>A0AA96F8Y4_9MICO</name>
<dbReference type="Proteomes" id="UP001304125">
    <property type="component" value="Chromosome"/>
</dbReference>
<dbReference type="RefSeq" id="WP_313499223.1">
    <property type="nucleotide sequence ID" value="NZ_CP134879.1"/>
</dbReference>
<evidence type="ECO:0000313" key="3">
    <source>
        <dbReference type="Proteomes" id="UP001304125"/>
    </source>
</evidence>
<proteinExistence type="predicted"/>
<accession>A0AA96F8Y4</accession>
<keyword evidence="1" id="KW-0812">Transmembrane</keyword>
<sequence>MGRRLVWAVAALLAAGLVVLLWTRTSTLCDVDSAGHEVCRAGPVMGVPGGVLATFFLTVIVLFSLTRVFRRR</sequence>
<dbReference type="EMBL" id="CP134879">
    <property type="protein sequence ID" value="WNM24850.1"/>
    <property type="molecule type" value="Genomic_DNA"/>
</dbReference>
<feature type="transmembrane region" description="Helical" evidence="1">
    <location>
        <begin position="45"/>
        <end position="65"/>
    </location>
</feature>
<protein>
    <submittedName>
        <fullName evidence="2">Uncharacterized protein</fullName>
    </submittedName>
</protein>
<organism evidence="2 3">
    <name type="scientific">Demequina capsici</name>
    <dbReference type="NCBI Taxonomy" id="3075620"/>
    <lineage>
        <taxon>Bacteria</taxon>
        <taxon>Bacillati</taxon>
        <taxon>Actinomycetota</taxon>
        <taxon>Actinomycetes</taxon>
        <taxon>Micrococcales</taxon>
        <taxon>Demequinaceae</taxon>
        <taxon>Demequina</taxon>
    </lineage>
</organism>
<keyword evidence="1" id="KW-0472">Membrane</keyword>
<dbReference type="AlphaFoldDB" id="A0AA96F8Y4"/>
<evidence type="ECO:0000313" key="2">
    <source>
        <dbReference type="EMBL" id="WNM24850.1"/>
    </source>
</evidence>
<keyword evidence="3" id="KW-1185">Reference proteome</keyword>
<reference evidence="2 3" key="1">
    <citation type="submission" date="2023-09" db="EMBL/GenBank/DDBJ databases">
        <title>Demequina sp. a novel bacteria isolated from Capsicum annuum.</title>
        <authorList>
            <person name="Humaira Z."/>
            <person name="Lee J."/>
            <person name="Cho D."/>
        </authorList>
    </citation>
    <scope>NUCLEOTIDE SEQUENCE [LARGE SCALE GENOMIC DNA]</scope>
    <source>
        <strain evidence="2 3">OYTSA14</strain>
    </source>
</reference>
<keyword evidence="1" id="KW-1133">Transmembrane helix</keyword>
<evidence type="ECO:0000256" key="1">
    <source>
        <dbReference type="SAM" id="Phobius"/>
    </source>
</evidence>